<dbReference type="EMBL" id="JAUEDM010000003">
    <property type="protein sequence ID" value="KAK3322664.1"/>
    <property type="molecule type" value="Genomic_DNA"/>
</dbReference>
<organism evidence="9 10">
    <name type="scientific">Apodospora peruviana</name>
    <dbReference type="NCBI Taxonomy" id="516989"/>
    <lineage>
        <taxon>Eukaryota</taxon>
        <taxon>Fungi</taxon>
        <taxon>Dikarya</taxon>
        <taxon>Ascomycota</taxon>
        <taxon>Pezizomycotina</taxon>
        <taxon>Sordariomycetes</taxon>
        <taxon>Sordariomycetidae</taxon>
        <taxon>Sordariales</taxon>
        <taxon>Lasiosphaeriaceae</taxon>
        <taxon>Apodospora</taxon>
    </lineage>
</organism>
<dbReference type="Gene3D" id="2.40.70.10">
    <property type="entry name" value="Acid Proteases"/>
    <property type="match status" value="2"/>
</dbReference>
<reference evidence="9" key="1">
    <citation type="journal article" date="2023" name="Mol. Phylogenet. Evol.">
        <title>Genome-scale phylogeny and comparative genomics of the fungal order Sordariales.</title>
        <authorList>
            <person name="Hensen N."/>
            <person name="Bonometti L."/>
            <person name="Westerberg I."/>
            <person name="Brannstrom I.O."/>
            <person name="Guillou S."/>
            <person name="Cros-Aarteil S."/>
            <person name="Calhoun S."/>
            <person name="Haridas S."/>
            <person name="Kuo A."/>
            <person name="Mondo S."/>
            <person name="Pangilinan J."/>
            <person name="Riley R."/>
            <person name="LaButti K."/>
            <person name="Andreopoulos B."/>
            <person name="Lipzen A."/>
            <person name="Chen C."/>
            <person name="Yan M."/>
            <person name="Daum C."/>
            <person name="Ng V."/>
            <person name="Clum A."/>
            <person name="Steindorff A."/>
            <person name="Ohm R.A."/>
            <person name="Martin F."/>
            <person name="Silar P."/>
            <person name="Natvig D.O."/>
            <person name="Lalanne C."/>
            <person name="Gautier V."/>
            <person name="Ament-Velasquez S.L."/>
            <person name="Kruys A."/>
            <person name="Hutchinson M.I."/>
            <person name="Powell A.J."/>
            <person name="Barry K."/>
            <person name="Miller A.N."/>
            <person name="Grigoriev I.V."/>
            <person name="Debuchy R."/>
            <person name="Gladieux P."/>
            <person name="Hiltunen Thoren M."/>
            <person name="Johannesson H."/>
        </authorList>
    </citation>
    <scope>NUCLEOTIDE SEQUENCE</scope>
    <source>
        <strain evidence="9">CBS 118394</strain>
    </source>
</reference>
<dbReference type="InterPro" id="IPR001969">
    <property type="entry name" value="Aspartic_peptidase_AS"/>
</dbReference>
<evidence type="ECO:0000256" key="5">
    <source>
        <dbReference type="RuleBase" id="RU000454"/>
    </source>
</evidence>
<name>A0AAE0ICW7_9PEZI</name>
<feature type="domain" description="Peptidase A1" evidence="8">
    <location>
        <begin position="71"/>
        <end position="425"/>
    </location>
</feature>
<evidence type="ECO:0000313" key="10">
    <source>
        <dbReference type="Proteomes" id="UP001283341"/>
    </source>
</evidence>
<dbReference type="InterPro" id="IPR021109">
    <property type="entry name" value="Peptidase_aspartic_dom_sf"/>
</dbReference>
<dbReference type="PANTHER" id="PTHR47966:SF65">
    <property type="entry name" value="ASPARTIC-TYPE ENDOPEPTIDASE"/>
    <property type="match status" value="1"/>
</dbReference>
<evidence type="ECO:0000256" key="6">
    <source>
        <dbReference type="SAM" id="MobiDB-lite"/>
    </source>
</evidence>
<dbReference type="PANTHER" id="PTHR47966">
    <property type="entry name" value="BETA-SITE APP-CLEAVING ENZYME, ISOFORM A-RELATED"/>
    <property type="match status" value="1"/>
</dbReference>
<dbReference type="AlphaFoldDB" id="A0AAE0ICW7"/>
<dbReference type="GO" id="GO:0006508">
    <property type="term" value="P:proteolysis"/>
    <property type="evidence" value="ECO:0007669"/>
    <property type="project" value="UniProtKB-KW"/>
</dbReference>
<feature type="region of interest" description="Disordered" evidence="6">
    <location>
        <begin position="99"/>
        <end position="126"/>
    </location>
</feature>
<evidence type="ECO:0000256" key="2">
    <source>
        <dbReference type="ARBA" id="ARBA00022750"/>
    </source>
</evidence>
<comment type="caution">
    <text evidence="9">The sequence shown here is derived from an EMBL/GenBank/DDBJ whole genome shotgun (WGS) entry which is preliminary data.</text>
</comment>
<dbReference type="SUPFAM" id="SSF50630">
    <property type="entry name" value="Acid proteases"/>
    <property type="match status" value="1"/>
</dbReference>
<evidence type="ECO:0000259" key="8">
    <source>
        <dbReference type="PROSITE" id="PS51767"/>
    </source>
</evidence>
<evidence type="ECO:0000256" key="1">
    <source>
        <dbReference type="ARBA" id="ARBA00007447"/>
    </source>
</evidence>
<dbReference type="PROSITE" id="PS00141">
    <property type="entry name" value="ASP_PROTEASE"/>
    <property type="match status" value="1"/>
</dbReference>
<feature type="signal peptide" evidence="7">
    <location>
        <begin position="1"/>
        <end position="19"/>
    </location>
</feature>
<dbReference type="InterPro" id="IPR033121">
    <property type="entry name" value="PEPTIDASE_A1"/>
</dbReference>
<keyword evidence="4" id="KW-1015">Disulfide bond</keyword>
<dbReference type="GO" id="GO:0004190">
    <property type="term" value="F:aspartic-type endopeptidase activity"/>
    <property type="evidence" value="ECO:0007669"/>
    <property type="project" value="UniProtKB-KW"/>
</dbReference>
<keyword evidence="10" id="KW-1185">Reference proteome</keyword>
<keyword evidence="5" id="KW-0645">Protease</keyword>
<sequence length="476" mass="50230">MAPSTWIAAAGLLAGVASGLQMRGLPGSTVGPGFVHVPLSAPKREILIRKRDGAVDKTANLDVTNLKTPGYTIEIAIGTPPQPLTVAVDTGSSELWVDPDCSQSSRARNETDANGNPVMYVDDPISDPEECKKRGRYETTKSSTAKKANIKDQRIQYGDFTTAEVSYVSDTITIGGLTINDQIFGVAQKSNGTGIGIMGFGPSHYGFNNSLEYPLILTTMAKQGVINSPAFSLDLRDYDNSTGSLIFGGVDKKRYSGPLAKIPFKTVEHTFDNGQKFQDTSYYVEVKSMGIVLPESTDTKSYDIGDSFSVSLDCGSSNNLLPVGLAEKVCADLNGTAIENSGHSCTVDCSVRQKKGGVKFGLDGKEILVPYENLINEQEFGDMQPNTCVVMVSDNTAFEVGILGAPFLRSSYAVFDWGNGNLHIAQAADCGSNIVAIGTGVDAVPSGDGECSLAANSAVNFGLAIGAALLSGLVLL</sequence>
<accession>A0AAE0ICW7</accession>
<reference evidence="9" key="2">
    <citation type="submission" date="2023-06" db="EMBL/GenBank/DDBJ databases">
        <authorList>
            <consortium name="Lawrence Berkeley National Laboratory"/>
            <person name="Haridas S."/>
            <person name="Hensen N."/>
            <person name="Bonometti L."/>
            <person name="Westerberg I."/>
            <person name="Brannstrom I.O."/>
            <person name="Guillou S."/>
            <person name="Cros-Aarteil S."/>
            <person name="Calhoun S."/>
            <person name="Kuo A."/>
            <person name="Mondo S."/>
            <person name="Pangilinan J."/>
            <person name="Riley R."/>
            <person name="Labutti K."/>
            <person name="Andreopoulos B."/>
            <person name="Lipzen A."/>
            <person name="Chen C."/>
            <person name="Yanf M."/>
            <person name="Daum C."/>
            <person name="Ng V."/>
            <person name="Clum A."/>
            <person name="Steindorff A."/>
            <person name="Ohm R."/>
            <person name="Martin F."/>
            <person name="Silar P."/>
            <person name="Natvig D."/>
            <person name="Lalanne C."/>
            <person name="Gautier V."/>
            <person name="Ament-Velasquez S.L."/>
            <person name="Kruys A."/>
            <person name="Hutchinson M.I."/>
            <person name="Powell A.J."/>
            <person name="Barry K."/>
            <person name="Miller A.N."/>
            <person name="Grigoriev I.V."/>
            <person name="Debuchy R."/>
            <person name="Gladieux P."/>
            <person name="Thoren M.H."/>
            <person name="Johannesson H."/>
        </authorList>
    </citation>
    <scope>NUCLEOTIDE SEQUENCE</scope>
    <source>
        <strain evidence="9">CBS 118394</strain>
    </source>
</reference>
<dbReference type="InterPro" id="IPR001461">
    <property type="entry name" value="Aspartic_peptidase_A1"/>
</dbReference>
<dbReference type="Pfam" id="PF00026">
    <property type="entry name" value="Asp"/>
    <property type="match status" value="1"/>
</dbReference>
<dbReference type="PRINTS" id="PR00792">
    <property type="entry name" value="PEPSIN"/>
</dbReference>
<comment type="similarity">
    <text evidence="1 5">Belongs to the peptidase A1 family.</text>
</comment>
<feature type="active site" evidence="3">
    <location>
        <position position="313"/>
    </location>
</feature>
<feature type="active site" evidence="3">
    <location>
        <position position="89"/>
    </location>
</feature>
<keyword evidence="7" id="KW-0732">Signal</keyword>
<protein>
    <submittedName>
        <fullName evidence="9">Aspartic peptidase domain-containing protein</fullName>
    </submittedName>
</protein>
<evidence type="ECO:0000256" key="3">
    <source>
        <dbReference type="PIRSR" id="PIRSR601461-1"/>
    </source>
</evidence>
<proteinExistence type="inferred from homology"/>
<dbReference type="PROSITE" id="PS51767">
    <property type="entry name" value="PEPTIDASE_A1"/>
    <property type="match status" value="1"/>
</dbReference>
<gene>
    <name evidence="9" type="ORF">B0H66DRAFT_554910</name>
</gene>
<evidence type="ECO:0000256" key="7">
    <source>
        <dbReference type="SAM" id="SignalP"/>
    </source>
</evidence>
<dbReference type="Proteomes" id="UP001283341">
    <property type="component" value="Unassembled WGS sequence"/>
</dbReference>
<feature type="chain" id="PRO_5041898893" evidence="7">
    <location>
        <begin position="20"/>
        <end position="476"/>
    </location>
</feature>
<keyword evidence="5" id="KW-0378">Hydrolase</keyword>
<feature type="disulfide bond" evidence="4">
    <location>
        <begin position="349"/>
        <end position="388"/>
    </location>
</feature>
<keyword evidence="2 5" id="KW-0064">Aspartyl protease</keyword>
<evidence type="ECO:0000256" key="4">
    <source>
        <dbReference type="PIRSR" id="PIRSR601461-2"/>
    </source>
</evidence>
<evidence type="ECO:0000313" key="9">
    <source>
        <dbReference type="EMBL" id="KAK3322664.1"/>
    </source>
</evidence>